<dbReference type="InterPro" id="IPR036277">
    <property type="entry name" value="SMC_hinge_sf"/>
</dbReference>
<dbReference type="FunCoup" id="A9UYC9">
    <property type="interactions" value="1354"/>
</dbReference>
<dbReference type="GeneID" id="5890934"/>
<dbReference type="AlphaFoldDB" id="A9UYC9"/>
<dbReference type="OMA" id="KTWKQIS"/>
<dbReference type="InParanoid" id="A9UYC9"/>
<evidence type="ECO:0000256" key="2">
    <source>
        <dbReference type="ARBA" id="ARBA00006005"/>
    </source>
</evidence>
<dbReference type="PIRSF" id="PIRSF005719">
    <property type="entry name" value="SMC"/>
    <property type="match status" value="1"/>
</dbReference>
<sequence>FKEDIVKDETQLAELNEQRSEKLARVKVVETEKNKLEGGKNEAEAYLGEENELTMLQSKLYQLFQFQSTKQLEDAQTKLNEVNESASEQRAQLAALQKDVKIKEQELKVEQKQVNQLQTACEQAKADFIAFERKDIKHKEEHKFLKNKIKKLTASIAKDQKQLNQEASRDVALEEDRGRWQEELQASQQQLDSEEKSLEEMLEGLQGEMQAQQDELATRQAALAPFSQARAEAKANLEVKQGELELLTRSSRELAQTLESAQQSQQQAEADEETKTQALAEVQQEEAKVLKQLGKAKKELANVEAQLAPLEQSCNAKRVTLEEARAASSSSRAQSAVLVALKRFAAKNNLSGFHGRLGDLGTIDDAYDVAVTTACGALNNMVVDTAREAKLCVEFLRKHNVGRASFIIMEKITAMADRAAAAFTAPSGTQRLFDLVQPRDQHFVAAFYWALRDTLVAKDLNQATTVAYKGSRAMHRVVTLKGEVIDTSGTMSGGGKKVMRGGMSSSLTPQLSERELEEMETDMSTLTRELNDLRQRQQQLSQLVESLQEQAADCTARAKRLQMEIANLGQKKGALETQIADLTKRSKAASKDVAQCAALEKEIAQLEAAFEEAKQRAAEYEQAVRDGEEALANVGGVVLKAKRSKVDDLRQAIVDLKQQITRGAVDGKACSRKTTQLSKRVEASQKELAENEEALVKLQESFKEIEEGAIEVIEQREEAERMLQEHMEVLTELKRAHDDALDAMSQLKSTMVDIEHQVEELTKTVKDSAAKNKHWQKKLSGLSLHRIGYEDMDELDEESEQVKSAAPTQLETLDEAALLALDKDALEYDITILSERLQGRKPNMSAIEQFYKKEKDYLARVGELDEVTELRDGVRKHYEDLRKQRLDMFMGGFSIITNKLKEMYQMITLGGDAELELVDRLNPFSEGIVFSVRPPKKSWKNISNLSGGEKTLSSLALVFALHHFKPTPLYVMDEIDAALDFKNVSIVANYIKERTKNAQFIIISLRNNMFELADRLIGIYKTDNATKSVTIDPALVAAQARAREQAIAQQASAKSAALAGPVADASLLVA</sequence>
<dbReference type="Gene3D" id="1.20.1060.20">
    <property type="match status" value="1"/>
</dbReference>
<dbReference type="InterPro" id="IPR027417">
    <property type="entry name" value="P-loop_NTPase"/>
</dbReference>
<dbReference type="Pfam" id="PF02463">
    <property type="entry name" value="SMC_N"/>
    <property type="match status" value="1"/>
</dbReference>
<dbReference type="RefSeq" id="XP_001745611.1">
    <property type="nucleotide sequence ID" value="XM_001745559.1"/>
</dbReference>
<evidence type="ECO:0000259" key="13">
    <source>
        <dbReference type="SMART" id="SM00968"/>
    </source>
</evidence>
<dbReference type="SMART" id="SM00968">
    <property type="entry name" value="SMC_hinge"/>
    <property type="match status" value="1"/>
</dbReference>
<dbReference type="GO" id="GO:0051301">
    <property type="term" value="P:cell division"/>
    <property type="evidence" value="ECO:0007669"/>
    <property type="project" value="UniProtKB-KW"/>
</dbReference>
<accession>A9UYC9</accession>
<dbReference type="Gene3D" id="1.10.287.1490">
    <property type="match status" value="1"/>
</dbReference>
<keyword evidence="4" id="KW-0132">Cell division</keyword>
<feature type="coiled-coil region" evidence="12">
    <location>
        <begin position="5"/>
        <end position="32"/>
    </location>
</feature>
<dbReference type="InterPro" id="IPR024704">
    <property type="entry name" value="SMC"/>
</dbReference>
<reference evidence="14" key="1">
    <citation type="journal article" date="2008" name="Nature">
        <title>The genome of the choanoflagellate Monosiga brevicollis and the origin of metazoans.</title>
        <authorList>
            <consortium name="JGI Sequencing"/>
            <person name="King N."/>
            <person name="Westbrook M.J."/>
            <person name="Young S.L."/>
            <person name="Kuo A."/>
            <person name="Abedin M."/>
            <person name="Chapman J."/>
            <person name="Fairclough S."/>
            <person name="Hellsten U."/>
            <person name="Isogai Y."/>
            <person name="Letunic I."/>
            <person name="Marr M."/>
            <person name="Pincus D."/>
            <person name="Putnam N."/>
            <person name="Rokas A."/>
            <person name="Wright K.J."/>
            <person name="Zuzow R."/>
            <person name="Dirks W."/>
            <person name="Good M."/>
            <person name="Goodstein D."/>
            <person name="Lemons D."/>
            <person name="Li W."/>
            <person name="Lyons J.B."/>
            <person name="Morris A."/>
            <person name="Nichols S."/>
            <person name="Richter D.J."/>
            <person name="Salamov A."/>
            <person name="Bork P."/>
            <person name="Lim W.A."/>
            <person name="Manning G."/>
            <person name="Miller W.T."/>
            <person name="McGinnis W."/>
            <person name="Shapiro H."/>
            <person name="Tjian R."/>
            <person name="Grigoriev I.V."/>
            <person name="Rokhsar D."/>
        </authorList>
    </citation>
    <scope>NUCLEOTIDE SEQUENCE [LARGE SCALE GENOMIC DNA]</scope>
    <source>
        <strain evidence="14">MX1</strain>
    </source>
</reference>
<protein>
    <recommendedName>
        <fullName evidence="3">Structural maintenance of chromosomes protein 4</fullName>
    </recommendedName>
</protein>
<name>A9UYC9_MONBE</name>
<evidence type="ECO:0000256" key="12">
    <source>
        <dbReference type="SAM" id="Coils"/>
    </source>
</evidence>
<dbReference type="GO" id="GO:0005524">
    <property type="term" value="F:ATP binding"/>
    <property type="evidence" value="ECO:0007669"/>
    <property type="project" value="UniProtKB-KW"/>
</dbReference>
<dbReference type="SUPFAM" id="SSF52540">
    <property type="entry name" value="P-loop containing nucleoside triphosphate hydrolases"/>
    <property type="match status" value="1"/>
</dbReference>
<evidence type="ECO:0000256" key="9">
    <source>
        <dbReference type="ARBA" id="ARBA00023067"/>
    </source>
</evidence>
<dbReference type="Proteomes" id="UP000001357">
    <property type="component" value="Unassembled WGS sequence"/>
</dbReference>
<dbReference type="GO" id="GO:0000796">
    <property type="term" value="C:condensin complex"/>
    <property type="evidence" value="ECO:0000318"/>
    <property type="project" value="GO_Central"/>
</dbReference>
<keyword evidence="6" id="KW-0498">Mitosis</keyword>
<gene>
    <name evidence="14" type="ORF">MONBRDRAFT_25081</name>
</gene>
<feature type="domain" description="SMC hinge" evidence="13">
    <location>
        <begin position="351"/>
        <end position="467"/>
    </location>
</feature>
<dbReference type="eggNOG" id="KOG0996">
    <property type="taxonomic scope" value="Eukaryota"/>
</dbReference>
<evidence type="ECO:0000256" key="1">
    <source>
        <dbReference type="ARBA" id="ARBA00004123"/>
    </source>
</evidence>
<dbReference type="PANTHER" id="PTHR18937:SF172">
    <property type="entry name" value="STRUCTURAL MAINTENANCE OF CHROMOSOMES PROTEIN"/>
    <property type="match status" value="1"/>
</dbReference>
<evidence type="ECO:0000256" key="8">
    <source>
        <dbReference type="ARBA" id="ARBA00023054"/>
    </source>
</evidence>
<dbReference type="GO" id="GO:0007076">
    <property type="term" value="P:mitotic chromosome condensation"/>
    <property type="evidence" value="ECO:0000318"/>
    <property type="project" value="GO_Central"/>
</dbReference>
<keyword evidence="15" id="KW-1185">Reference proteome</keyword>
<dbReference type="InterPro" id="IPR003395">
    <property type="entry name" value="RecF/RecN/SMC_N"/>
</dbReference>
<dbReference type="STRING" id="81824.A9UYC9"/>
<dbReference type="KEGG" id="mbr:MONBRDRAFT_25081"/>
<keyword evidence="10" id="KW-0539">Nucleus</keyword>
<evidence type="ECO:0000256" key="11">
    <source>
        <dbReference type="ARBA" id="ARBA00023306"/>
    </source>
</evidence>
<keyword evidence="11" id="KW-0131">Cell cycle</keyword>
<dbReference type="Gene3D" id="3.30.70.1620">
    <property type="match status" value="1"/>
</dbReference>
<evidence type="ECO:0000256" key="5">
    <source>
        <dbReference type="ARBA" id="ARBA00022741"/>
    </source>
</evidence>
<comment type="similarity">
    <text evidence="2">Belongs to the SMC family. SMC4 subfamily.</text>
</comment>
<comment type="subcellular location">
    <subcellularLocation>
        <location evidence="1">Nucleus</location>
    </subcellularLocation>
</comment>
<organism evidence="14 15">
    <name type="scientific">Monosiga brevicollis</name>
    <name type="common">Choanoflagellate</name>
    <dbReference type="NCBI Taxonomy" id="81824"/>
    <lineage>
        <taxon>Eukaryota</taxon>
        <taxon>Choanoflagellata</taxon>
        <taxon>Craspedida</taxon>
        <taxon>Salpingoecidae</taxon>
        <taxon>Monosiga</taxon>
    </lineage>
</organism>
<evidence type="ECO:0000256" key="3">
    <source>
        <dbReference type="ARBA" id="ARBA00018693"/>
    </source>
</evidence>
<dbReference type="Pfam" id="PF06470">
    <property type="entry name" value="SMC_hinge"/>
    <property type="match status" value="1"/>
</dbReference>
<evidence type="ECO:0000313" key="15">
    <source>
        <dbReference type="Proteomes" id="UP000001357"/>
    </source>
</evidence>
<dbReference type="Gene3D" id="3.40.50.300">
    <property type="entry name" value="P-loop containing nucleotide triphosphate hydrolases"/>
    <property type="match status" value="1"/>
</dbReference>
<dbReference type="GO" id="GO:0016887">
    <property type="term" value="F:ATP hydrolysis activity"/>
    <property type="evidence" value="ECO:0007669"/>
    <property type="project" value="InterPro"/>
</dbReference>
<keyword evidence="5" id="KW-0547">Nucleotide-binding</keyword>
<proteinExistence type="inferred from homology"/>
<evidence type="ECO:0000256" key="4">
    <source>
        <dbReference type="ARBA" id="ARBA00022618"/>
    </source>
</evidence>
<dbReference type="PANTHER" id="PTHR18937">
    <property type="entry name" value="STRUCTURAL MAINTENANCE OF CHROMOSOMES SMC FAMILY MEMBER"/>
    <property type="match status" value="1"/>
</dbReference>
<dbReference type="FunFam" id="3.40.50.300:FF:000481">
    <property type="entry name" value="Structural maintenance of chromosomes 4"/>
    <property type="match status" value="1"/>
</dbReference>
<dbReference type="InterPro" id="IPR010935">
    <property type="entry name" value="SMC_hinge"/>
</dbReference>
<evidence type="ECO:0000256" key="10">
    <source>
        <dbReference type="ARBA" id="ARBA00023242"/>
    </source>
</evidence>
<evidence type="ECO:0000256" key="6">
    <source>
        <dbReference type="ARBA" id="ARBA00022776"/>
    </source>
</evidence>
<feature type="non-terminal residue" evidence="14">
    <location>
        <position position="1"/>
    </location>
</feature>
<feature type="coiled-coil region" evidence="12">
    <location>
        <begin position="516"/>
        <end position="764"/>
    </location>
</feature>
<dbReference type="SUPFAM" id="SSF75553">
    <property type="entry name" value="Smc hinge domain"/>
    <property type="match status" value="1"/>
</dbReference>
<feature type="coiled-coil region" evidence="12">
    <location>
        <begin position="72"/>
        <end position="313"/>
    </location>
</feature>
<dbReference type="EMBL" id="CH991550">
    <property type="protein sequence ID" value="EDQ89582.1"/>
    <property type="molecule type" value="Genomic_DNA"/>
</dbReference>
<dbReference type="GO" id="GO:0005634">
    <property type="term" value="C:nucleus"/>
    <property type="evidence" value="ECO:0007669"/>
    <property type="project" value="UniProtKB-SubCell"/>
</dbReference>
<evidence type="ECO:0000313" key="14">
    <source>
        <dbReference type="EMBL" id="EDQ89582.1"/>
    </source>
</evidence>
<evidence type="ECO:0000256" key="7">
    <source>
        <dbReference type="ARBA" id="ARBA00022840"/>
    </source>
</evidence>
<keyword evidence="9" id="KW-0226">DNA condensation</keyword>
<keyword evidence="7" id="KW-0067">ATP-binding</keyword>
<keyword evidence="8 12" id="KW-0175">Coiled coil</keyword>